<dbReference type="Pfam" id="PF02563">
    <property type="entry name" value="Poly_export"/>
    <property type="match status" value="1"/>
</dbReference>
<dbReference type="PANTHER" id="PTHR33619:SF3">
    <property type="entry name" value="POLYSACCHARIDE EXPORT PROTEIN GFCE-RELATED"/>
    <property type="match status" value="1"/>
</dbReference>
<evidence type="ECO:0000256" key="1">
    <source>
        <dbReference type="ARBA" id="ARBA00022729"/>
    </source>
</evidence>
<dbReference type="InterPro" id="IPR003715">
    <property type="entry name" value="Poly_export_N"/>
</dbReference>
<dbReference type="RefSeq" id="WP_076670970.1">
    <property type="nucleotide sequence ID" value="NZ_FTPP01000003.1"/>
</dbReference>
<dbReference type="PANTHER" id="PTHR33619">
    <property type="entry name" value="POLYSACCHARIDE EXPORT PROTEIN GFCE-RELATED"/>
    <property type="match status" value="1"/>
</dbReference>
<dbReference type="Proteomes" id="UP000187181">
    <property type="component" value="Unassembled WGS sequence"/>
</dbReference>
<feature type="domain" description="Polysaccharide export protein N-terminal" evidence="3">
    <location>
        <begin position="46"/>
        <end position="144"/>
    </location>
</feature>
<gene>
    <name evidence="4" type="ORF">SAMN05444128_3244</name>
</gene>
<evidence type="ECO:0000313" key="5">
    <source>
        <dbReference type="Proteomes" id="UP000187181"/>
    </source>
</evidence>
<dbReference type="GO" id="GO:0015159">
    <property type="term" value="F:polysaccharide transmembrane transporter activity"/>
    <property type="evidence" value="ECO:0007669"/>
    <property type="project" value="InterPro"/>
</dbReference>
<dbReference type="Gene3D" id="3.30.1950.10">
    <property type="entry name" value="wza like domain"/>
    <property type="match status" value="1"/>
</dbReference>
<keyword evidence="5" id="KW-1185">Reference proteome</keyword>
<evidence type="ECO:0000259" key="3">
    <source>
        <dbReference type="Pfam" id="PF02563"/>
    </source>
</evidence>
<accession>A0A1R3XS30</accession>
<proteinExistence type="predicted"/>
<protein>
    <submittedName>
        <fullName evidence="4">Polysaccharide export outer membrane protein</fullName>
    </submittedName>
</protein>
<feature type="signal peptide" evidence="2">
    <location>
        <begin position="1"/>
        <end position="21"/>
    </location>
</feature>
<dbReference type="OrthoDB" id="662756at2"/>
<reference evidence="5" key="1">
    <citation type="submission" date="2017-01" db="EMBL/GenBank/DDBJ databases">
        <authorList>
            <person name="Varghese N."/>
            <person name="Submissions S."/>
        </authorList>
    </citation>
    <scope>NUCLEOTIDE SEQUENCE [LARGE SCALE GENOMIC DNA]</scope>
    <source>
        <strain evidence="5">LP100</strain>
    </source>
</reference>
<dbReference type="AlphaFoldDB" id="A0A1R3XS30"/>
<sequence length="263" mass="29423">MKIKLVLFLSLLFLASCSSLRTRNIVYFSDLEQKPLLTESIEIKRLTIKPGDLLTIDVLTPNMETNMLFSRGIIMEEGTGGGGGGIMRQIGNENQGYLVDTRGSIDFPVIGNMQVNGLTTEQVRDSIVLRVKEYVQEPIVKVRLQNFRFTMMGETGPSVIQVPSDNEEVNLLEGLAMAGGISIYGKMENVLVIREQNGERTMARLNLNSKETLNSPYFYLQQNDIVYVEPDKAKVTGTSFIRRNWGFAAGIVSSAWVLYQLLK</sequence>
<evidence type="ECO:0000256" key="2">
    <source>
        <dbReference type="SAM" id="SignalP"/>
    </source>
</evidence>
<organism evidence="4 5">
    <name type="scientific">Pontibacter indicus</name>
    <dbReference type="NCBI Taxonomy" id="1317125"/>
    <lineage>
        <taxon>Bacteria</taxon>
        <taxon>Pseudomonadati</taxon>
        <taxon>Bacteroidota</taxon>
        <taxon>Cytophagia</taxon>
        <taxon>Cytophagales</taxon>
        <taxon>Hymenobacteraceae</taxon>
        <taxon>Pontibacter</taxon>
    </lineage>
</organism>
<keyword evidence="1 2" id="KW-0732">Signal</keyword>
<dbReference type="STRING" id="1317125.SAMN05444128_3244"/>
<feature type="chain" id="PRO_5012593806" evidence="2">
    <location>
        <begin position="22"/>
        <end position="263"/>
    </location>
</feature>
<dbReference type="Gene3D" id="3.10.560.10">
    <property type="entry name" value="Outer membrane lipoprotein wza domain like"/>
    <property type="match status" value="1"/>
</dbReference>
<dbReference type="PROSITE" id="PS51257">
    <property type="entry name" value="PROKAR_LIPOPROTEIN"/>
    <property type="match status" value="1"/>
</dbReference>
<evidence type="ECO:0000313" key="4">
    <source>
        <dbReference type="EMBL" id="SIT93832.1"/>
    </source>
</evidence>
<dbReference type="EMBL" id="FTPP01000003">
    <property type="protein sequence ID" value="SIT93832.1"/>
    <property type="molecule type" value="Genomic_DNA"/>
</dbReference>
<name>A0A1R3XS30_9BACT</name>
<dbReference type="InterPro" id="IPR049712">
    <property type="entry name" value="Poly_export"/>
</dbReference>